<keyword evidence="2" id="KW-0521">NADP</keyword>
<dbReference type="AlphaFoldDB" id="A0AAJ0BW80"/>
<dbReference type="RefSeq" id="XP_060279449.1">
    <property type="nucleotide sequence ID" value="XM_060425654.1"/>
</dbReference>
<keyword evidence="5" id="KW-1133">Transmembrane helix</keyword>
<organism evidence="6 7">
    <name type="scientific">Phialemonium atrogriseum</name>
    <dbReference type="NCBI Taxonomy" id="1093897"/>
    <lineage>
        <taxon>Eukaryota</taxon>
        <taxon>Fungi</taxon>
        <taxon>Dikarya</taxon>
        <taxon>Ascomycota</taxon>
        <taxon>Pezizomycotina</taxon>
        <taxon>Sordariomycetes</taxon>
        <taxon>Sordariomycetidae</taxon>
        <taxon>Cephalothecales</taxon>
        <taxon>Cephalothecaceae</taxon>
        <taxon>Phialemonium</taxon>
    </lineage>
</organism>
<dbReference type="InterPro" id="IPR002347">
    <property type="entry name" value="SDR_fam"/>
</dbReference>
<evidence type="ECO:0000256" key="4">
    <source>
        <dbReference type="SAM" id="MobiDB-lite"/>
    </source>
</evidence>
<evidence type="ECO:0000313" key="7">
    <source>
        <dbReference type="Proteomes" id="UP001244011"/>
    </source>
</evidence>
<dbReference type="Proteomes" id="UP001244011">
    <property type="component" value="Unassembled WGS sequence"/>
</dbReference>
<dbReference type="PANTHER" id="PTHR43180">
    <property type="entry name" value="3-OXOACYL-(ACYL-CARRIER-PROTEIN) REDUCTASE (AFU_ORTHOLOGUE AFUA_6G11210)"/>
    <property type="match status" value="1"/>
</dbReference>
<name>A0AAJ0BW80_9PEZI</name>
<sequence>MASAQDTPHPSAERIGLSGPVDTTAPFDPAGVAGKTILITGGASGIGAAFARAWAAHGANMVVGDVDEAAGQELVAELRTSTGSPHHHFQFTDVTNWQSQVSLFQTAARLSPTGGIDAVVPNAGIAHGGGPPTAGFENPQGLDGNNPPEPKFKVVDVNLTGVMYTVHLALFWLPRNTTPPDKLSADGKAGWPFRDRHILLIGSIAGIMPLMGSADYTVSKHGVTALFRCLRGTALKRGIRVNMICPCFIDTNMLANPVMLVLAGGGLGELRDVVDAGTRFMADRMIAGRAVVIGPRMKVEDGEDGEIRLVGIPSPGDETKGVWECYAHDYEHMEAFFYRYTRLLYAFAMVRGWLGWARDVVWIIFRRKK</sequence>
<evidence type="ECO:0000256" key="2">
    <source>
        <dbReference type="ARBA" id="ARBA00022857"/>
    </source>
</evidence>
<dbReference type="PRINTS" id="PR00081">
    <property type="entry name" value="GDHRDH"/>
</dbReference>
<feature type="region of interest" description="Disordered" evidence="4">
    <location>
        <begin position="1"/>
        <end position="21"/>
    </location>
</feature>
<keyword evidence="5" id="KW-0472">Membrane</keyword>
<accession>A0AAJ0BW80</accession>
<evidence type="ECO:0000256" key="3">
    <source>
        <dbReference type="ARBA" id="ARBA00023002"/>
    </source>
</evidence>
<dbReference type="PANTHER" id="PTHR43180:SF16">
    <property type="entry name" value="BACILYSIN BIOSYNTHESIS OXIDOREDUCTASE BACC"/>
    <property type="match status" value="1"/>
</dbReference>
<feature type="transmembrane region" description="Helical" evidence="5">
    <location>
        <begin position="343"/>
        <end position="365"/>
    </location>
</feature>
<dbReference type="Pfam" id="PF00106">
    <property type="entry name" value="adh_short"/>
    <property type="match status" value="1"/>
</dbReference>
<dbReference type="InterPro" id="IPR020904">
    <property type="entry name" value="Sc_DH/Rdtase_CS"/>
</dbReference>
<keyword evidence="5" id="KW-0812">Transmembrane</keyword>
<dbReference type="GO" id="GO:0016491">
    <property type="term" value="F:oxidoreductase activity"/>
    <property type="evidence" value="ECO:0007669"/>
    <property type="project" value="UniProtKB-KW"/>
</dbReference>
<proteinExistence type="inferred from homology"/>
<dbReference type="Gene3D" id="3.40.50.720">
    <property type="entry name" value="NAD(P)-binding Rossmann-like Domain"/>
    <property type="match status" value="1"/>
</dbReference>
<dbReference type="SUPFAM" id="SSF51735">
    <property type="entry name" value="NAD(P)-binding Rossmann-fold domains"/>
    <property type="match status" value="1"/>
</dbReference>
<comment type="caution">
    <text evidence="6">The sequence shown here is derived from an EMBL/GenBank/DDBJ whole genome shotgun (WGS) entry which is preliminary data.</text>
</comment>
<evidence type="ECO:0000256" key="5">
    <source>
        <dbReference type="SAM" id="Phobius"/>
    </source>
</evidence>
<protein>
    <submittedName>
        <fullName evidence="6">Uncharacterized protein</fullName>
    </submittedName>
</protein>
<keyword evidence="7" id="KW-1185">Reference proteome</keyword>
<keyword evidence="3" id="KW-0560">Oxidoreductase</keyword>
<reference evidence="6" key="1">
    <citation type="submission" date="2023-06" db="EMBL/GenBank/DDBJ databases">
        <title>Genome-scale phylogeny and comparative genomics of the fungal order Sordariales.</title>
        <authorList>
            <consortium name="Lawrence Berkeley National Laboratory"/>
            <person name="Hensen N."/>
            <person name="Bonometti L."/>
            <person name="Westerberg I."/>
            <person name="Brannstrom I.O."/>
            <person name="Guillou S."/>
            <person name="Cros-Aarteil S."/>
            <person name="Calhoun S."/>
            <person name="Haridas S."/>
            <person name="Kuo A."/>
            <person name="Mondo S."/>
            <person name="Pangilinan J."/>
            <person name="Riley R."/>
            <person name="Labutti K."/>
            <person name="Andreopoulos B."/>
            <person name="Lipzen A."/>
            <person name="Chen C."/>
            <person name="Yanf M."/>
            <person name="Daum C."/>
            <person name="Ng V."/>
            <person name="Clum A."/>
            <person name="Steindorff A."/>
            <person name="Ohm R."/>
            <person name="Martin F."/>
            <person name="Silar P."/>
            <person name="Natvig D."/>
            <person name="Lalanne C."/>
            <person name="Gautier V."/>
            <person name="Ament-Velasquez S.L."/>
            <person name="Kruys A."/>
            <person name="Hutchinson M.I."/>
            <person name="Powell A.J."/>
            <person name="Barry K."/>
            <person name="Miller A.N."/>
            <person name="Grigoriev I.V."/>
            <person name="Debuchy R."/>
            <person name="Gladieux P."/>
            <person name="Thoren M.H."/>
            <person name="Johannesson H."/>
        </authorList>
    </citation>
    <scope>NUCLEOTIDE SEQUENCE</scope>
    <source>
        <strain evidence="6">8032-3</strain>
    </source>
</reference>
<dbReference type="PROSITE" id="PS00061">
    <property type="entry name" value="ADH_SHORT"/>
    <property type="match status" value="1"/>
</dbReference>
<evidence type="ECO:0000313" key="6">
    <source>
        <dbReference type="EMBL" id="KAK1763236.1"/>
    </source>
</evidence>
<dbReference type="GeneID" id="85308841"/>
<comment type="similarity">
    <text evidence="1">Belongs to the short-chain dehydrogenases/reductases (SDR) family.</text>
</comment>
<evidence type="ECO:0000256" key="1">
    <source>
        <dbReference type="ARBA" id="ARBA00006484"/>
    </source>
</evidence>
<dbReference type="InterPro" id="IPR036291">
    <property type="entry name" value="NAD(P)-bd_dom_sf"/>
</dbReference>
<gene>
    <name evidence="6" type="ORF">QBC33DRAFT_499729</name>
</gene>
<dbReference type="EMBL" id="MU839029">
    <property type="protein sequence ID" value="KAK1763236.1"/>
    <property type="molecule type" value="Genomic_DNA"/>
</dbReference>